<evidence type="ECO:0000313" key="10">
    <source>
        <dbReference type="EMBL" id="KGN80427.1"/>
    </source>
</evidence>
<keyword evidence="12" id="KW-1185">Reference proteome</keyword>
<dbReference type="InterPro" id="IPR000866">
    <property type="entry name" value="AhpC/TSA"/>
</dbReference>
<dbReference type="CDD" id="cd03015">
    <property type="entry name" value="PRX_Typ2cys"/>
    <property type="match status" value="1"/>
</dbReference>
<dbReference type="InterPro" id="IPR019479">
    <property type="entry name" value="Peroxiredoxin_C"/>
</dbReference>
<dbReference type="InterPro" id="IPR050217">
    <property type="entry name" value="Peroxiredoxin"/>
</dbReference>
<keyword evidence="5" id="KW-0560">Oxidoreductase</keyword>
<keyword evidence="3" id="KW-0963">Cytoplasm</keyword>
<protein>
    <submittedName>
        <fullName evidence="10 11">Alkyl hydroperoxide reductase</fullName>
    </submittedName>
</protein>
<evidence type="ECO:0000256" key="3">
    <source>
        <dbReference type="ARBA" id="ARBA00022490"/>
    </source>
</evidence>
<dbReference type="Gene3D" id="3.40.30.10">
    <property type="entry name" value="Glutaredoxin"/>
    <property type="match status" value="1"/>
</dbReference>
<feature type="active site" description="Cysteine sulfenic acid (-SOH) intermediate; for peroxidase activity" evidence="8">
    <location>
        <position position="50"/>
    </location>
</feature>
<reference evidence="11 13" key="2">
    <citation type="submission" date="2017-02" db="EMBL/GenBank/DDBJ databases">
        <authorList>
            <person name="Peterson S.W."/>
        </authorList>
    </citation>
    <scope>NUCLEOTIDE SEQUENCE [LARGE SCALE GENOMIC DNA]</scope>
    <source>
        <strain evidence="11 13">ATCC 700135</strain>
    </source>
</reference>
<evidence type="ECO:0000256" key="6">
    <source>
        <dbReference type="ARBA" id="ARBA00023157"/>
    </source>
</evidence>
<keyword evidence="4" id="KW-0575">Peroxidase</keyword>
<keyword evidence="6" id="KW-1015">Disulfide bond</keyword>
<dbReference type="PANTHER" id="PTHR10681:SF164">
    <property type="entry name" value="THIOREDOXIN PEROXIDASE 1"/>
    <property type="match status" value="1"/>
</dbReference>
<dbReference type="STRING" id="36874.HQ34_01995"/>
<dbReference type="AlphaFoldDB" id="A0A099WYP8"/>
<evidence type="ECO:0000256" key="7">
    <source>
        <dbReference type="ARBA" id="ARBA00023284"/>
    </source>
</evidence>
<proteinExistence type="inferred from homology"/>
<dbReference type="PANTHER" id="PTHR10681">
    <property type="entry name" value="THIOREDOXIN PEROXIDASE"/>
    <property type="match status" value="1"/>
</dbReference>
<evidence type="ECO:0000313" key="13">
    <source>
        <dbReference type="Proteomes" id="UP000189956"/>
    </source>
</evidence>
<evidence type="ECO:0000259" key="9">
    <source>
        <dbReference type="PROSITE" id="PS51352"/>
    </source>
</evidence>
<dbReference type="OrthoDB" id="9812811at2"/>
<dbReference type="EMBL" id="JQJD01000040">
    <property type="protein sequence ID" value="KGN80427.1"/>
    <property type="molecule type" value="Genomic_DNA"/>
</dbReference>
<dbReference type="GO" id="GO:0045454">
    <property type="term" value="P:cell redox homeostasis"/>
    <property type="evidence" value="ECO:0007669"/>
    <property type="project" value="TreeGrafter"/>
</dbReference>
<comment type="subcellular location">
    <subcellularLocation>
        <location evidence="1">Cytoplasm</location>
    </subcellularLocation>
</comment>
<dbReference type="InterPro" id="IPR036249">
    <property type="entry name" value="Thioredoxin-like_sf"/>
</dbReference>
<dbReference type="PIRSF" id="PIRSF000239">
    <property type="entry name" value="AHPC"/>
    <property type="match status" value="1"/>
</dbReference>
<evidence type="ECO:0000313" key="12">
    <source>
        <dbReference type="Proteomes" id="UP000030125"/>
    </source>
</evidence>
<dbReference type="RefSeq" id="WP_025838371.1">
    <property type="nucleotide sequence ID" value="NZ_CALTZT010000214.1"/>
</dbReference>
<evidence type="ECO:0000256" key="5">
    <source>
        <dbReference type="ARBA" id="ARBA00023002"/>
    </source>
</evidence>
<evidence type="ECO:0000256" key="4">
    <source>
        <dbReference type="ARBA" id="ARBA00022559"/>
    </source>
</evidence>
<dbReference type="GO" id="GO:0006979">
    <property type="term" value="P:response to oxidative stress"/>
    <property type="evidence" value="ECO:0007669"/>
    <property type="project" value="TreeGrafter"/>
</dbReference>
<dbReference type="Proteomes" id="UP000030125">
    <property type="component" value="Unassembled WGS sequence"/>
</dbReference>
<feature type="domain" description="Thioredoxin" evidence="9">
    <location>
        <begin position="3"/>
        <end position="176"/>
    </location>
</feature>
<dbReference type="GO" id="GO:0005829">
    <property type="term" value="C:cytosol"/>
    <property type="evidence" value="ECO:0007669"/>
    <property type="project" value="TreeGrafter"/>
</dbReference>
<keyword evidence="7" id="KW-0676">Redox-active center</keyword>
<dbReference type="GO" id="GO:0042744">
    <property type="term" value="P:hydrogen peroxide catabolic process"/>
    <property type="evidence" value="ECO:0007669"/>
    <property type="project" value="TreeGrafter"/>
</dbReference>
<dbReference type="Pfam" id="PF10417">
    <property type="entry name" value="1-cysPrx_C"/>
    <property type="match status" value="1"/>
</dbReference>
<dbReference type="Proteomes" id="UP000189956">
    <property type="component" value="Unassembled WGS sequence"/>
</dbReference>
<sequence>MYTLVGKKAPSFSATAVKGSEFIENFNLEQFIGKKYVVLFFYPMDFTFVCPTELHAFQEKLAEFEKRDVQLVGCSVDSHFSHFAWLNQERNQGGIKGVEYPIVSDFSKTISTNYGVLASEEDYDENGNLVCVGDPVSYRGLFLIDKQGIVRHLLINDLPLGRNVDEALRMVDSLRHFEEFGEVCPANWSQGKDAMKGTHESVSDYLSNH</sequence>
<dbReference type="InterPro" id="IPR013766">
    <property type="entry name" value="Thioredoxin_domain"/>
</dbReference>
<dbReference type="eggNOG" id="COG0450">
    <property type="taxonomic scope" value="Bacteria"/>
</dbReference>
<accession>A0A099WYP8</accession>
<comment type="similarity">
    <text evidence="2">Belongs to the peroxiredoxin family. AhpC/Prx1 subfamily.</text>
</comment>
<reference evidence="10 12" key="1">
    <citation type="submission" date="2014-08" db="EMBL/GenBank/DDBJ databases">
        <title>Porphyromonas cangingivalis strain:COT-109_OH1386 Genome sequencing.</title>
        <authorList>
            <person name="Wallis C."/>
            <person name="Deusch O."/>
            <person name="O'Flynn C."/>
            <person name="Davis I."/>
            <person name="Jospin G."/>
            <person name="Darling A.E."/>
            <person name="Coil D.A."/>
            <person name="Alexiev A."/>
            <person name="Horsfall A."/>
            <person name="Kirkwood N."/>
            <person name="Harris S."/>
            <person name="Eisen J.A."/>
        </authorList>
    </citation>
    <scope>NUCLEOTIDE SEQUENCE [LARGE SCALE GENOMIC DNA]</scope>
    <source>
        <strain evidence="12">COT-109 OH1386</strain>
        <strain evidence="10">COT-109_OH1386</strain>
    </source>
</reference>
<name>A0A099WYP8_PORCN</name>
<evidence type="ECO:0000313" key="11">
    <source>
        <dbReference type="EMBL" id="SJZ64734.1"/>
    </source>
</evidence>
<dbReference type="EMBL" id="FUWL01000012">
    <property type="protein sequence ID" value="SJZ64734.1"/>
    <property type="molecule type" value="Genomic_DNA"/>
</dbReference>
<dbReference type="InterPro" id="IPR024706">
    <property type="entry name" value="Peroxiredoxin_AhpC-typ"/>
</dbReference>
<dbReference type="GO" id="GO:0008379">
    <property type="term" value="F:thioredoxin peroxidase activity"/>
    <property type="evidence" value="ECO:0007669"/>
    <property type="project" value="TreeGrafter"/>
</dbReference>
<dbReference type="FunFam" id="3.40.30.10:FF:000002">
    <property type="entry name" value="Alkyl hydroperoxide reductase C"/>
    <property type="match status" value="1"/>
</dbReference>
<dbReference type="SUPFAM" id="SSF52833">
    <property type="entry name" value="Thioredoxin-like"/>
    <property type="match status" value="1"/>
</dbReference>
<evidence type="ECO:0000256" key="8">
    <source>
        <dbReference type="PIRSR" id="PIRSR000239-1"/>
    </source>
</evidence>
<dbReference type="Pfam" id="PF00578">
    <property type="entry name" value="AhpC-TSA"/>
    <property type="match status" value="1"/>
</dbReference>
<gene>
    <name evidence="10" type="ORF">HQ35_05535</name>
    <name evidence="11" type="ORF">SAMN02745205_01472</name>
</gene>
<organism evidence="10 12">
    <name type="scientific">Porphyromonas cangingivalis</name>
    <dbReference type="NCBI Taxonomy" id="36874"/>
    <lineage>
        <taxon>Bacteria</taxon>
        <taxon>Pseudomonadati</taxon>
        <taxon>Bacteroidota</taxon>
        <taxon>Bacteroidia</taxon>
        <taxon>Bacteroidales</taxon>
        <taxon>Porphyromonadaceae</taxon>
        <taxon>Porphyromonas</taxon>
    </lineage>
</organism>
<dbReference type="GO" id="GO:0033554">
    <property type="term" value="P:cellular response to stress"/>
    <property type="evidence" value="ECO:0007669"/>
    <property type="project" value="TreeGrafter"/>
</dbReference>
<evidence type="ECO:0000256" key="2">
    <source>
        <dbReference type="ARBA" id="ARBA00009796"/>
    </source>
</evidence>
<dbReference type="PROSITE" id="PS51352">
    <property type="entry name" value="THIOREDOXIN_2"/>
    <property type="match status" value="1"/>
</dbReference>
<evidence type="ECO:0000256" key="1">
    <source>
        <dbReference type="ARBA" id="ARBA00004496"/>
    </source>
</evidence>